<dbReference type="AlphaFoldDB" id="A0A264W5I3"/>
<evidence type="ECO:0000256" key="3">
    <source>
        <dbReference type="ARBA" id="ARBA00022801"/>
    </source>
</evidence>
<proteinExistence type="inferred from homology"/>
<evidence type="ECO:0000256" key="5">
    <source>
        <dbReference type="HAMAP-Rule" id="MF_00378"/>
    </source>
</evidence>
<keyword evidence="4 5" id="KW-0269">Exonuclease</keyword>
<dbReference type="GO" id="GO:0005737">
    <property type="term" value="C:cytoplasm"/>
    <property type="evidence" value="ECO:0007669"/>
    <property type="project" value="UniProtKB-SubCell"/>
</dbReference>
<protein>
    <recommendedName>
        <fullName evidence="5">Exodeoxyribonuclease 7 large subunit</fullName>
        <ecNumber evidence="5">3.1.11.6</ecNumber>
    </recommendedName>
    <alternativeName>
        <fullName evidence="5">Exodeoxyribonuclease VII large subunit</fullName>
        <shortName evidence="5">Exonuclease VII large subunit</shortName>
    </alternativeName>
</protein>
<evidence type="ECO:0000259" key="7">
    <source>
        <dbReference type="Pfam" id="PF02601"/>
    </source>
</evidence>
<evidence type="ECO:0000313" key="10">
    <source>
        <dbReference type="Proteomes" id="UP000217065"/>
    </source>
</evidence>
<dbReference type="EC" id="3.1.11.6" evidence="5"/>
<evidence type="ECO:0000259" key="8">
    <source>
        <dbReference type="Pfam" id="PF13742"/>
    </source>
</evidence>
<dbReference type="Proteomes" id="UP000217065">
    <property type="component" value="Unassembled WGS sequence"/>
</dbReference>
<feature type="domain" description="Exonuclease VII large subunit C-terminal" evidence="7">
    <location>
        <begin position="126"/>
        <end position="439"/>
    </location>
</feature>
<evidence type="ECO:0000256" key="1">
    <source>
        <dbReference type="ARBA" id="ARBA00022490"/>
    </source>
</evidence>
<evidence type="ECO:0000313" key="9">
    <source>
        <dbReference type="EMBL" id="OZS78801.1"/>
    </source>
</evidence>
<keyword evidence="1 5" id="KW-0963">Cytoplasm</keyword>
<sequence>MSSGATYLTVSALTRYIKRKFDADPYLRKVYVKGELSNVKYHSNGHIYFTLKDSGARIACAMFASQAKALSFRAEEGMNVFVTGDISVYENAGNYQFYAKTMEPDGVGALFVAYEQLKRKLETEGLFSQALKQPLPVIPLHIGVITSSTGAAIRDILTTLERRFPLAKVTVAPTLVQGPGAAPAIVKAIERMNQFPDVDVLIVGRGGGSIEDLWAFNEETVARAIVKSRVPIISAVGHETDTTIADFAADLRAPTPTAAAELAVPDQLQLLKSLRSFSDRITQQTLGKVKQSRIDLQRVNQSTVFQDASRLYRPFVEQHLRMTEQLQQATVRSIERAGQQQERLGLRLMHVSPIDRILRANQQLETIRQRILYSTQQQTTAKKHQLVNRIRTLEALSPLQTLQKGFLYAEKEHRVVKTIDEIQQEDTLQLHFYDGTATVQVQSLEKGGNHGTDI</sequence>
<keyword evidence="10" id="KW-1185">Reference proteome</keyword>
<organism evidence="9 10">
    <name type="scientific">Tetzosporium hominis</name>
    <dbReference type="NCBI Taxonomy" id="2020506"/>
    <lineage>
        <taxon>Bacteria</taxon>
        <taxon>Bacillati</taxon>
        <taxon>Bacillota</taxon>
        <taxon>Bacilli</taxon>
        <taxon>Bacillales</taxon>
        <taxon>Caryophanaceae</taxon>
        <taxon>Tetzosporium</taxon>
    </lineage>
</organism>
<dbReference type="GO" id="GO:0006308">
    <property type="term" value="P:DNA catabolic process"/>
    <property type="evidence" value="ECO:0007669"/>
    <property type="project" value="UniProtKB-UniRule"/>
</dbReference>
<dbReference type="InterPro" id="IPR020579">
    <property type="entry name" value="Exonuc_VII_lsu_C"/>
</dbReference>
<comment type="similarity">
    <text evidence="5 6">Belongs to the XseA family.</text>
</comment>
<gene>
    <name evidence="5" type="primary">xseA</name>
    <name evidence="9" type="ORF">CF394_04485</name>
</gene>
<dbReference type="PANTHER" id="PTHR30008">
    <property type="entry name" value="EXODEOXYRIBONUCLEASE 7 LARGE SUBUNIT"/>
    <property type="match status" value="1"/>
</dbReference>
<dbReference type="OrthoDB" id="9802795at2"/>
<feature type="domain" description="OB-fold nucleic acid binding" evidence="8">
    <location>
        <begin position="8"/>
        <end position="103"/>
    </location>
</feature>
<comment type="function">
    <text evidence="5">Bidirectionally degrades single-stranded DNA into large acid-insoluble oligonucleotides, which are then degraded further into small acid-soluble oligonucleotides.</text>
</comment>
<evidence type="ECO:0000256" key="2">
    <source>
        <dbReference type="ARBA" id="ARBA00022722"/>
    </source>
</evidence>
<dbReference type="GO" id="GO:0008855">
    <property type="term" value="F:exodeoxyribonuclease VII activity"/>
    <property type="evidence" value="ECO:0007669"/>
    <property type="project" value="UniProtKB-UniRule"/>
</dbReference>
<dbReference type="InterPro" id="IPR025824">
    <property type="entry name" value="OB-fold_nuc-bd_dom"/>
</dbReference>
<comment type="subunit">
    <text evidence="5">Heterooligomer composed of large and small subunits.</text>
</comment>
<dbReference type="HAMAP" id="MF_00378">
    <property type="entry name" value="Exonuc_7_L"/>
    <property type="match status" value="1"/>
</dbReference>
<dbReference type="Pfam" id="PF02601">
    <property type="entry name" value="Exonuc_VII_L"/>
    <property type="match status" value="1"/>
</dbReference>
<comment type="subcellular location">
    <subcellularLocation>
        <location evidence="5 6">Cytoplasm</location>
    </subcellularLocation>
</comment>
<evidence type="ECO:0000256" key="4">
    <source>
        <dbReference type="ARBA" id="ARBA00022839"/>
    </source>
</evidence>
<reference evidence="9 10" key="1">
    <citation type="submission" date="2017-07" db="EMBL/GenBank/DDBJ databases">
        <title>Tetzosporium hominis gen.nov. sp.nov.</title>
        <authorList>
            <person name="Tetz G."/>
            <person name="Tetz V."/>
        </authorList>
    </citation>
    <scope>NUCLEOTIDE SEQUENCE [LARGE SCALE GENOMIC DNA]</scope>
    <source>
        <strain evidence="9 10">VT-49</strain>
    </source>
</reference>
<dbReference type="InterPro" id="IPR003753">
    <property type="entry name" value="Exonuc_VII_L"/>
</dbReference>
<dbReference type="EMBL" id="NOKQ01000187">
    <property type="protein sequence ID" value="OZS78801.1"/>
    <property type="molecule type" value="Genomic_DNA"/>
</dbReference>
<dbReference type="CDD" id="cd04489">
    <property type="entry name" value="ExoVII_LU_OBF"/>
    <property type="match status" value="1"/>
</dbReference>
<accession>A0A264W5I3</accession>
<comment type="catalytic activity">
    <reaction evidence="5 6">
        <text>Exonucleolytic cleavage in either 5'- to 3'- or 3'- to 5'-direction to yield nucleoside 5'-phosphates.</text>
        <dbReference type="EC" id="3.1.11.6"/>
    </reaction>
</comment>
<dbReference type="PANTHER" id="PTHR30008:SF0">
    <property type="entry name" value="EXODEOXYRIBONUCLEASE 7 LARGE SUBUNIT"/>
    <property type="match status" value="1"/>
</dbReference>
<dbReference type="GO" id="GO:0003676">
    <property type="term" value="F:nucleic acid binding"/>
    <property type="evidence" value="ECO:0007669"/>
    <property type="project" value="InterPro"/>
</dbReference>
<name>A0A264W5I3_9BACL</name>
<keyword evidence="2 5" id="KW-0540">Nuclease</keyword>
<comment type="caution">
    <text evidence="9">The sequence shown here is derived from an EMBL/GenBank/DDBJ whole genome shotgun (WGS) entry which is preliminary data.</text>
</comment>
<keyword evidence="3 5" id="KW-0378">Hydrolase</keyword>
<dbReference type="GO" id="GO:0009318">
    <property type="term" value="C:exodeoxyribonuclease VII complex"/>
    <property type="evidence" value="ECO:0007669"/>
    <property type="project" value="UniProtKB-UniRule"/>
</dbReference>
<dbReference type="NCBIfam" id="TIGR00237">
    <property type="entry name" value="xseA"/>
    <property type="match status" value="1"/>
</dbReference>
<dbReference type="RefSeq" id="WP_094942035.1">
    <property type="nucleotide sequence ID" value="NZ_NOKQ01000187.1"/>
</dbReference>
<evidence type="ECO:0000256" key="6">
    <source>
        <dbReference type="RuleBase" id="RU004355"/>
    </source>
</evidence>
<dbReference type="Pfam" id="PF13742">
    <property type="entry name" value="tRNA_anti_2"/>
    <property type="match status" value="1"/>
</dbReference>